<dbReference type="CDD" id="cd04216">
    <property type="entry name" value="Phytocyanin"/>
    <property type="match status" value="1"/>
</dbReference>
<reference evidence="7" key="2">
    <citation type="submission" date="2021-01" db="EMBL/GenBank/DDBJ databases">
        <authorList>
            <person name="Lovell J.T."/>
            <person name="Bentley N."/>
            <person name="Bhattarai G."/>
            <person name="Jenkins J.W."/>
            <person name="Sreedasyam A."/>
            <person name="Alarcon Y."/>
            <person name="Bock C."/>
            <person name="Boston L."/>
            <person name="Carlson J."/>
            <person name="Cervantes K."/>
            <person name="Clermont K."/>
            <person name="Krom N."/>
            <person name="Kubenka K."/>
            <person name="Mamidi S."/>
            <person name="Mattison C."/>
            <person name="Monteros M."/>
            <person name="Pisani C."/>
            <person name="Plott C."/>
            <person name="Rajasekar S."/>
            <person name="Rhein H.S."/>
            <person name="Rohla C."/>
            <person name="Song M."/>
            <person name="Hilaire R.S."/>
            <person name="Shu S."/>
            <person name="Wells L."/>
            <person name="Wang X."/>
            <person name="Webber J."/>
            <person name="Heerema R.J."/>
            <person name="Klein P."/>
            <person name="Conner P."/>
            <person name="Grauke L."/>
            <person name="Grimwood J."/>
            <person name="Schmutz J."/>
            <person name="Randall J.J."/>
        </authorList>
    </citation>
    <scope>NUCLEOTIDE SEQUENCE</scope>
    <source>
        <tissue evidence="7">Leaf</tissue>
    </source>
</reference>
<gene>
    <name evidence="6" type="ORF">CIPAW_10G077500</name>
    <name evidence="7" type="ORF">I3842_10G076400</name>
</gene>
<evidence type="ECO:0000256" key="3">
    <source>
        <dbReference type="SAM" id="Phobius"/>
    </source>
</evidence>
<feature type="chain" id="PRO_5035876340" description="Phytocyanin domain-containing protein" evidence="4">
    <location>
        <begin position="21"/>
        <end position="178"/>
    </location>
</feature>
<feature type="domain" description="Phytocyanin" evidence="5">
    <location>
        <begin position="28"/>
        <end position="128"/>
    </location>
</feature>
<evidence type="ECO:0000313" key="6">
    <source>
        <dbReference type="EMBL" id="KAG6639098.1"/>
    </source>
</evidence>
<feature type="transmembrane region" description="Helical" evidence="3">
    <location>
        <begin position="158"/>
        <end position="177"/>
    </location>
</feature>
<dbReference type="OrthoDB" id="1896188at2759"/>
<evidence type="ECO:0000313" key="8">
    <source>
        <dbReference type="Proteomes" id="UP000811609"/>
    </source>
</evidence>
<dbReference type="PANTHER" id="PTHR33021">
    <property type="entry name" value="BLUE COPPER PROTEIN"/>
    <property type="match status" value="1"/>
</dbReference>
<dbReference type="Proteomes" id="UP000811609">
    <property type="component" value="Chromosome 10"/>
</dbReference>
<protein>
    <recommendedName>
        <fullName evidence="5">Phytocyanin domain-containing protein</fullName>
    </recommendedName>
</protein>
<dbReference type="InterPro" id="IPR003245">
    <property type="entry name" value="Phytocyanin_dom"/>
</dbReference>
<keyword evidence="2" id="KW-0325">Glycoprotein</keyword>
<evidence type="ECO:0000313" key="7">
    <source>
        <dbReference type="EMBL" id="KAG6691686.1"/>
    </source>
</evidence>
<dbReference type="GO" id="GO:0009055">
    <property type="term" value="F:electron transfer activity"/>
    <property type="evidence" value="ECO:0007669"/>
    <property type="project" value="InterPro"/>
</dbReference>
<keyword evidence="1" id="KW-1015">Disulfide bond</keyword>
<dbReference type="Proteomes" id="UP000811246">
    <property type="component" value="Chromosome 10"/>
</dbReference>
<dbReference type="EMBL" id="CM031834">
    <property type="protein sequence ID" value="KAG6691686.1"/>
    <property type="molecule type" value="Genomic_DNA"/>
</dbReference>
<dbReference type="Gene3D" id="2.60.40.420">
    <property type="entry name" value="Cupredoxins - blue copper proteins"/>
    <property type="match status" value="1"/>
</dbReference>
<reference evidence="6" key="1">
    <citation type="submission" date="2020-12" db="EMBL/GenBank/DDBJ databases">
        <title>WGS assembly of Carya illinoinensis cv. Pawnee.</title>
        <authorList>
            <person name="Platts A."/>
            <person name="Shu S."/>
            <person name="Wright S."/>
            <person name="Barry K."/>
            <person name="Edger P."/>
            <person name="Pires J.C."/>
            <person name="Schmutz J."/>
        </authorList>
    </citation>
    <scope>NUCLEOTIDE SEQUENCE</scope>
    <source>
        <tissue evidence="6">Leaf</tissue>
    </source>
</reference>
<dbReference type="FunFam" id="2.60.40.420:FF:000034">
    <property type="entry name" value="Cupredoxin superfamily protein"/>
    <property type="match status" value="1"/>
</dbReference>
<keyword evidence="4" id="KW-0732">Signal</keyword>
<dbReference type="PANTHER" id="PTHR33021:SF31">
    <property type="entry name" value="OS02G0720100 PROTEIN"/>
    <property type="match status" value="1"/>
</dbReference>
<organism evidence="6 8">
    <name type="scientific">Carya illinoinensis</name>
    <name type="common">Pecan</name>
    <dbReference type="NCBI Taxonomy" id="32201"/>
    <lineage>
        <taxon>Eukaryota</taxon>
        <taxon>Viridiplantae</taxon>
        <taxon>Streptophyta</taxon>
        <taxon>Embryophyta</taxon>
        <taxon>Tracheophyta</taxon>
        <taxon>Spermatophyta</taxon>
        <taxon>Magnoliopsida</taxon>
        <taxon>eudicotyledons</taxon>
        <taxon>Gunneridae</taxon>
        <taxon>Pentapetalae</taxon>
        <taxon>rosids</taxon>
        <taxon>fabids</taxon>
        <taxon>Fagales</taxon>
        <taxon>Juglandaceae</taxon>
        <taxon>Carya</taxon>
    </lineage>
</organism>
<dbReference type="SUPFAM" id="SSF49503">
    <property type="entry name" value="Cupredoxins"/>
    <property type="match status" value="1"/>
</dbReference>
<proteinExistence type="predicted"/>
<name>A0A8T1PAC0_CARIL</name>
<evidence type="ECO:0000259" key="5">
    <source>
        <dbReference type="PROSITE" id="PS51485"/>
    </source>
</evidence>
<dbReference type="AlphaFoldDB" id="A0A8T1PAC0"/>
<sequence>MAAMLRMVVVALFIISVSLGGKWVGAQVHHVVGDDRGWDPASDLSSWSSGKIFRVGDKIWFTYSSAQESIAELKSKEEYEACDVSNPIKMYTDGLESISLDGEGVRYFASSKADSCRNGLKVHVEVLPQGGPEIPKVAASKGTVWAVADGPTTPSGSAHLMGSLILLAVGFLCYVVGI</sequence>
<keyword evidence="3" id="KW-1133">Transmembrane helix</keyword>
<dbReference type="EMBL" id="CM031818">
    <property type="protein sequence ID" value="KAG6639098.1"/>
    <property type="molecule type" value="Genomic_DNA"/>
</dbReference>
<dbReference type="GO" id="GO:0005886">
    <property type="term" value="C:plasma membrane"/>
    <property type="evidence" value="ECO:0007669"/>
    <property type="project" value="TreeGrafter"/>
</dbReference>
<keyword evidence="8" id="KW-1185">Reference proteome</keyword>
<comment type="caution">
    <text evidence="6">The sequence shown here is derived from an EMBL/GenBank/DDBJ whole genome shotgun (WGS) entry which is preliminary data.</text>
</comment>
<evidence type="ECO:0000256" key="2">
    <source>
        <dbReference type="ARBA" id="ARBA00023180"/>
    </source>
</evidence>
<accession>A0A8T1PAC0</accession>
<evidence type="ECO:0000256" key="4">
    <source>
        <dbReference type="SAM" id="SignalP"/>
    </source>
</evidence>
<dbReference type="PROSITE" id="PS51485">
    <property type="entry name" value="PHYTOCYANIN"/>
    <property type="match status" value="1"/>
</dbReference>
<keyword evidence="3" id="KW-0812">Transmembrane</keyword>
<dbReference type="InterPro" id="IPR039391">
    <property type="entry name" value="Phytocyanin-like"/>
</dbReference>
<feature type="signal peptide" evidence="4">
    <location>
        <begin position="1"/>
        <end position="20"/>
    </location>
</feature>
<dbReference type="InterPro" id="IPR008972">
    <property type="entry name" value="Cupredoxin"/>
</dbReference>
<dbReference type="Pfam" id="PF02298">
    <property type="entry name" value="Cu_bind_like"/>
    <property type="match status" value="1"/>
</dbReference>
<keyword evidence="3" id="KW-0472">Membrane</keyword>
<evidence type="ECO:0000256" key="1">
    <source>
        <dbReference type="ARBA" id="ARBA00023157"/>
    </source>
</evidence>